<dbReference type="InterPro" id="IPR013154">
    <property type="entry name" value="ADH-like_N"/>
</dbReference>
<evidence type="ECO:0000259" key="7">
    <source>
        <dbReference type="Pfam" id="PF00107"/>
    </source>
</evidence>
<organism evidence="9 10">
    <name type="scientific">Nocardioides soli</name>
    <dbReference type="NCBI Taxonomy" id="1036020"/>
    <lineage>
        <taxon>Bacteria</taxon>
        <taxon>Bacillati</taxon>
        <taxon>Actinomycetota</taxon>
        <taxon>Actinomycetes</taxon>
        <taxon>Propionibacteriales</taxon>
        <taxon>Nocardioidaceae</taxon>
        <taxon>Nocardioides</taxon>
    </lineage>
</organism>
<comment type="caution">
    <text evidence="9">The sequence shown here is derived from an EMBL/GenBank/DDBJ whole genome shotgun (WGS) entry which is preliminary data.</text>
</comment>
<evidence type="ECO:0000313" key="9">
    <source>
        <dbReference type="EMBL" id="MBB3044192.1"/>
    </source>
</evidence>
<dbReference type="SUPFAM" id="SSF50129">
    <property type="entry name" value="GroES-like"/>
    <property type="match status" value="1"/>
</dbReference>
<dbReference type="RefSeq" id="WP_183594088.1">
    <property type="nucleotide sequence ID" value="NZ_JACHWR010000003.1"/>
</dbReference>
<proteinExistence type="inferred from homology"/>
<protein>
    <submittedName>
        <fullName evidence="9">Zn-dependent alcohol dehydrogenase</fullName>
    </submittedName>
</protein>
<sequence length="347" mass="35941">MTIASRIVAQEQQHGPLTIMDVVVPDPSDHQVVVALESTGVCQSQVFWTRQPRSAPVLFGHEGYGRVQAVGRLVSGLSEGDHVLVTWLPRAAADGRAPEVATADLGGVVGRSPNVYTWAEHVVADELYVHRLSGPVDPEAAVAACAVITGSGSVLNAPVEVAGRSVVVIGAGGVGLCAVAAARIRGAASITVLDLVDDKLALADKFGATRTFNAREQTPEEILAAMGAGADLVVDCVANRSSVSSGTTLLRPGGLNSGPGGTLVLVGLPEGGFEVDLGPVVFGQRSIVGLLAGGCVQDDLDTFLDWHRRGELDLRELVTHRYPFDAVGEAVDDLVAGRVTGRAILTV</sequence>
<reference evidence="9 10" key="1">
    <citation type="submission" date="2020-08" db="EMBL/GenBank/DDBJ databases">
        <title>Sequencing the genomes of 1000 actinobacteria strains.</title>
        <authorList>
            <person name="Klenk H.-P."/>
        </authorList>
    </citation>
    <scope>NUCLEOTIDE SEQUENCE [LARGE SCALE GENOMIC DNA]</scope>
    <source>
        <strain evidence="9 10">DSM 105498</strain>
    </source>
</reference>
<dbReference type="Pfam" id="PF00107">
    <property type="entry name" value="ADH_zinc_N"/>
    <property type="match status" value="1"/>
</dbReference>
<dbReference type="GO" id="GO:0008270">
    <property type="term" value="F:zinc ion binding"/>
    <property type="evidence" value="ECO:0007669"/>
    <property type="project" value="InterPro"/>
</dbReference>
<dbReference type="PANTHER" id="PTHR43350:SF17">
    <property type="entry name" value="NAD-DEPENDENT ALCOHOL DEHYDROGENASE"/>
    <property type="match status" value="1"/>
</dbReference>
<gene>
    <name evidence="9" type="ORF">FHU40_004029</name>
</gene>
<keyword evidence="5" id="KW-0560">Oxidoreductase</keyword>
<evidence type="ECO:0000256" key="6">
    <source>
        <dbReference type="RuleBase" id="RU361277"/>
    </source>
</evidence>
<keyword evidence="4 6" id="KW-0862">Zinc</keyword>
<evidence type="ECO:0000256" key="1">
    <source>
        <dbReference type="ARBA" id="ARBA00001947"/>
    </source>
</evidence>
<dbReference type="Proteomes" id="UP000589626">
    <property type="component" value="Unassembled WGS sequence"/>
</dbReference>
<keyword evidence="10" id="KW-1185">Reference proteome</keyword>
<evidence type="ECO:0000256" key="5">
    <source>
        <dbReference type="ARBA" id="ARBA00023002"/>
    </source>
</evidence>
<dbReference type="InterPro" id="IPR013149">
    <property type="entry name" value="ADH-like_C"/>
</dbReference>
<dbReference type="AlphaFoldDB" id="A0A7W4Z2S0"/>
<dbReference type="InterPro" id="IPR002328">
    <property type="entry name" value="ADH_Zn_CS"/>
</dbReference>
<dbReference type="EMBL" id="JACHWR010000003">
    <property type="protein sequence ID" value="MBB3044192.1"/>
    <property type="molecule type" value="Genomic_DNA"/>
</dbReference>
<evidence type="ECO:0000256" key="3">
    <source>
        <dbReference type="ARBA" id="ARBA00022723"/>
    </source>
</evidence>
<evidence type="ECO:0000256" key="4">
    <source>
        <dbReference type="ARBA" id="ARBA00022833"/>
    </source>
</evidence>
<dbReference type="PROSITE" id="PS00059">
    <property type="entry name" value="ADH_ZINC"/>
    <property type="match status" value="1"/>
</dbReference>
<keyword evidence="3 6" id="KW-0479">Metal-binding</keyword>
<dbReference type="PANTHER" id="PTHR43350">
    <property type="entry name" value="NAD-DEPENDENT ALCOHOL DEHYDROGENASE"/>
    <property type="match status" value="1"/>
</dbReference>
<feature type="domain" description="Alcohol dehydrogenase-like N-terminal" evidence="8">
    <location>
        <begin position="29"/>
        <end position="132"/>
    </location>
</feature>
<dbReference type="Gene3D" id="3.90.180.10">
    <property type="entry name" value="Medium-chain alcohol dehydrogenases, catalytic domain"/>
    <property type="match status" value="1"/>
</dbReference>
<dbReference type="Pfam" id="PF08240">
    <property type="entry name" value="ADH_N"/>
    <property type="match status" value="1"/>
</dbReference>
<dbReference type="SUPFAM" id="SSF51735">
    <property type="entry name" value="NAD(P)-binding Rossmann-fold domains"/>
    <property type="match status" value="1"/>
</dbReference>
<evidence type="ECO:0000259" key="8">
    <source>
        <dbReference type="Pfam" id="PF08240"/>
    </source>
</evidence>
<dbReference type="InterPro" id="IPR011032">
    <property type="entry name" value="GroES-like_sf"/>
</dbReference>
<dbReference type="Gene3D" id="3.40.50.720">
    <property type="entry name" value="NAD(P)-binding Rossmann-like Domain"/>
    <property type="match status" value="1"/>
</dbReference>
<dbReference type="GO" id="GO:0016491">
    <property type="term" value="F:oxidoreductase activity"/>
    <property type="evidence" value="ECO:0007669"/>
    <property type="project" value="UniProtKB-KW"/>
</dbReference>
<evidence type="ECO:0000256" key="2">
    <source>
        <dbReference type="ARBA" id="ARBA00008072"/>
    </source>
</evidence>
<accession>A0A7W4Z2S0</accession>
<comment type="cofactor">
    <cofactor evidence="1 6">
        <name>Zn(2+)</name>
        <dbReference type="ChEBI" id="CHEBI:29105"/>
    </cofactor>
</comment>
<name>A0A7W4Z2S0_9ACTN</name>
<feature type="domain" description="Alcohol dehydrogenase-like C-terminal" evidence="7">
    <location>
        <begin position="173"/>
        <end position="306"/>
    </location>
</feature>
<evidence type="ECO:0000313" key="10">
    <source>
        <dbReference type="Proteomes" id="UP000589626"/>
    </source>
</evidence>
<dbReference type="InterPro" id="IPR036291">
    <property type="entry name" value="NAD(P)-bd_dom_sf"/>
</dbReference>
<comment type="similarity">
    <text evidence="2 6">Belongs to the zinc-containing alcohol dehydrogenase family.</text>
</comment>